<dbReference type="EMBL" id="MPUH01000013">
    <property type="protein sequence ID" value="OMJ95387.1"/>
    <property type="molecule type" value="Genomic_DNA"/>
</dbReference>
<evidence type="ECO:0000313" key="2">
    <source>
        <dbReference type="EMBL" id="OMJ95387.1"/>
    </source>
</evidence>
<feature type="compositionally biased region" description="Basic and acidic residues" evidence="1">
    <location>
        <begin position="166"/>
        <end position="182"/>
    </location>
</feature>
<reference evidence="2 3" key="1">
    <citation type="submission" date="2016-11" db="EMBL/GenBank/DDBJ databases">
        <title>The macronuclear genome of Stentor coeruleus: a giant cell with tiny introns.</title>
        <authorList>
            <person name="Slabodnick M."/>
            <person name="Ruby J.G."/>
            <person name="Reiff S.B."/>
            <person name="Swart E.C."/>
            <person name="Gosai S."/>
            <person name="Prabakaran S."/>
            <person name="Witkowska E."/>
            <person name="Larue G.E."/>
            <person name="Fisher S."/>
            <person name="Freeman R.M."/>
            <person name="Gunawardena J."/>
            <person name="Chu W."/>
            <person name="Stover N.A."/>
            <person name="Gregory B.D."/>
            <person name="Nowacki M."/>
            <person name="Derisi J."/>
            <person name="Roy S.W."/>
            <person name="Marshall W.F."/>
            <person name="Sood P."/>
        </authorList>
    </citation>
    <scope>NUCLEOTIDE SEQUENCE [LARGE SCALE GENOMIC DNA]</scope>
    <source>
        <strain evidence="2">WM001</strain>
    </source>
</reference>
<comment type="caution">
    <text evidence="2">The sequence shown here is derived from an EMBL/GenBank/DDBJ whole genome shotgun (WGS) entry which is preliminary data.</text>
</comment>
<name>A0A1R2D283_9CILI</name>
<sequence length="251" mass="28681">MKNQDFKNNMKNQPRLKRPLKDTSILNVSKSILEEIVADKKIVLSDSLTTFIPFHNERDRVGRIIKENSLSALKGTINESSNIKTSASPINSISDSSLKHFKRKQSLNSIKKYIKTKKLPLKFPQPSHSPPVGTYNISQPWIKPSFSSPTSKTRLSQKLLLTEEKNFSVKSENSPKRKEPKSTKAKSSCKIKIKIPYRKKGVWEGVKISELLLGKNYTVEDSKKIVCRYDSTIKNSIRRLKANVHNLQKYL</sequence>
<dbReference type="AlphaFoldDB" id="A0A1R2D283"/>
<keyword evidence="3" id="KW-1185">Reference proteome</keyword>
<evidence type="ECO:0000313" key="3">
    <source>
        <dbReference type="Proteomes" id="UP000187209"/>
    </source>
</evidence>
<organism evidence="2 3">
    <name type="scientific">Stentor coeruleus</name>
    <dbReference type="NCBI Taxonomy" id="5963"/>
    <lineage>
        <taxon>Eukaryota</taxon>
        <taxon>Sar</taxon>
        <taxon>Alveolata</taxon>
        <taxon>Ciliophora</taxon>
        <taxon>Postciliodesmatophora</taxon>
        <taxon>Heterotrichea</taxon>
        <taxon>Heterotrichida</taxon>
        <taxon>Stentoridae</taxon>
        <taxon>Stentor</taxon>
    </lineage>
</organism>
<dbReference type="Proteomes" id="UP000187209">
    <property type="component" value="Unassembled WGS sequence"/>
</dbReference>
<accession>A0A1R2D283</accession>
<evidence type="ECO:0000256" key="1">
    <source>
        <dbReference type="SAM" id="MobiDB-lite"/>
    </source>
</evidence>
<proteinExistence type="predicted"/>
<gene>
    <name evidence="2" type="ORF">SteCoe_1309</name>
</gene>
<feature type="region of interest" description="Disordered" evidence="1">
    <location>
        <begin position="166"/>
        <end position="185"/>
    </location>
</feature>
<protein>
    <submittedName>
        <fullName evidence="2">Uncharacterized protein</fullName>
    </submittedName>
</protein>